<comment type="caution">
    <text evidence="1">The sequence shown here is derived from an EMBL/GenBank/DDBJ whole genome shotgun (WGS) entry which is preliminary data.</text>
</comment>
<organism evidence="1 2">
    <name type="scientific">Dermatophagoides pteronyssinus</name>
    <name type="common">European house dust mite</name>
    <dbReference type="NCBI Taxonomy" id="6956"/>
    <lineage>
        <taxon>Eukaryota</taxon>
        <taxon>Metazoa</taxon>
        <taxon>Ecdysozoa</taxon>
        <taxon>Arthropoda</taxon>
        <taxon>Chelicerata</taxon>
        <taxon>Arachnida</taxon>
        <taxon>Acari</taxon>
        <taxon>Acariformes</taxon>
        <taxon>Sarcoptiformes</taxon>
        <taxon>Astigmata</taxon>
        <taxon>Psoroptidia</taxon>
        <taxon>Analgoidea</taxon>
        <taxon>Pyroglyphidae</taxon>
        <taxon>Dermatophagoidinae</taxon>
        <taxon>Dermatophagoides</taxon>
    </lineage>
</organism>
<reference evidence="1 2" key="1">
    <citation type="journal article" date="2018" name="J. Allergy Clin. Immunol.">
        <title>High-quality assembly of Dermatophagoides pteronyssinus genome and transcriptome reveals a wide range of novel allergens.</title>
        <authorList>
            <person name="Liu X.Y."/>
            <person name="Yang K.Y."/>
            <person name="Wang M.Q."/>
            <person name="Kwok J.S."/>
            <person name="Zeng X."/>
            <person name="Yang Z."/>
            <person name="Xiao X.J."/>
            <person name="Lau C.P."/>
            <person name="Li Y."/>
            <person name="Huang Z.M."/>
            <person name="Ba J.G."/>
            <person name="Yim A.K."/>
            <person name="Ouyang C.Y."/>
            <person name="Ngai S.M."/>
            <person name="Chan T.F."/>
            <person name="Leung E.L."/>
            <person name="Liu L."/>
            <person name="Liu Z.G."/>
            <person name="Tsui S.K."/>
        </authorList>
    </citation>
    <scope>NUCLEOTIDE SEQUENCE [LARGE SCALE GENOMIC DNA]</scope>
    <source>
        <strain evidence="1">Derp</strain>
    </source>
</reference>
<dbReference type="Proteomes" id="UP000887458">
    <property type="component" value="Unassembled WGS sequence"/>
</dbReference>
<proteinExistence type="predicted"/>
<accession>A0ABQ8J5M6</accession>
<gene>
    <name evidence="1" type="ORF">DERP_011385</name>
</gene>
<protein>
    <recommendedName>
        <fullName evidence="3">Transmembrane protein</fullName>
    </recommendedName>
</protein>
<reference evidence="1 2" key="2">
    <citation type="journal article" date="2022" name="Mol. Biol. Evol.">
        <title>Comparative Genomics Reveals Insights into the Divergent Evolution of Astigmatic Mites and Household Pest Adaptations.</title>
        <authorList>
            <person name="Xiong Q."/>
            <person name="Wan A.T."/>
            <person name="Liu X."/>
            <person name="Fung C.S."/>
            <person name="Xiao X."/>
            <person name="Malainual N."/>
            <person name="Hou J."/>
            <person name="Wang L."/>
            <person name="Wang M."/>
            <person name="Yang K.Y."/>
            <person name="Cui Y."/>
            <person name="Leung E.L."/>
            <person name="Nong W."/>
            <person name="Shin S.K."/>
            <person name="Au S.W."/>
            <person name="Jeong K.Y."/>
            <person name="Chew F.T."/>
            <person name="Hui J.H."/>
            <person name="Leung T.F."/>
            <person name="Tungtrongchitr A."/>
            <person name="Zhong N."/>
            <person name="Liu Z."/>
            <person name="Tsui S.K."/>
        </authorList>
    </citation>
    <scope>NUCLEOTIDE SEQUENCE [LARGE SCALE GENOMIC DNA]</scope>
    <source>
        <strain evidence="1">Derp</strain>
    </source>
</reference>
<name>A0ABQ8J5M6_DERPT</name>
<keyword evidence="2" id="KW-1185">Reference proteome</keyword>
<evidence type="ECO:0000313" key="2">
    <source>
        <dbReference type="Proteomes" id="UP000887458"/>
    </source>
</evidence>
<sequence>MNNQEQNLNQPRMRFIITEEIEIIQTTEIIELNIQEQNNNRFLKLLLLFIHMEYNFYLRTSELRRYKIRYQRQRNFTNSAIWRQHYYDNDNRHSRCASSQLQIWSFIFSIINHYICTLRESSLNHKISSLNHNFTR</sequence>
<evidence type="ECO:0008006" key="3">
    <source>
        <dbReference type="Google" id="ProtNLM"/>
    </source>
</evidence>
<evidence type="ECO:0000313" key="1">
    <source>
        <dbReference type="EMBL" id="KAH9417675.1"/>
    </source>
</evidence>
<dbReference type="EMBL" id="NJHN03000074">
    <property type="protein sequence ID" value="KAH9417675.1"/>
    <property type="molecule type" value="Genomic_DNA"/>
</dbReference>